<dbReference type="Gene3D" id="3.40.50.12480">
    <property type="match status" value="1"/>
</dbReference>
<reference evidence="1 2" key="1">
    <citation type="submission" date="2012-08" db="EMBL/GenBank/DDBJ databases">
        <title>The Genome Sequence of Barnesiella intestinihominis YIT 11860.</title>
        <authorList>
            <consortium name="The Broad Institute Genome Sequencing Platform"/>
            <person name="Earl A."/>
            <person name="Ward D."/>
            <person name="Feldgarden M."/>
            <person name="Gevers D."/>
            <person name="Morotomi M."/>
            <person name="Walker B."/>
            <person name="Young S.K."/>
            <person name="Zeng Q."/>
            <person name="Gargeya S."/>
            <person name="Fitzgerald M."/>
            <person name="Haas B."/>
            <person name="Abouelleil A."/>
            <person name="Alvarado L."/>
            <person name="Arachchi H.M."/>
            <person name="Berlin A.M."/>
            <person name="Chapman S.B."/>
            <person name="Goldberg J."/>
            <person name="Griggs A."/>
            <person name="Gujja S."/>
            <person name="Hansen M."/>
            <person name="Howarth C."/>
            <person name="Imamovic A."/>
            <person name="Larimer J."/>
            <person name="McCowen C."/>
            <person name="Montmayeur A."/>
            <person name="Murphy C."/>
            <person name="Neiman D."/>
            <person name="Pearson M."/>
            <person name="Priest M."/>
            <person name="Roberts A."/>
            <person name="Saif S."/>
            <person name="Shea T."/>
            <person name="Sisk P."/>
            <person name="Sykes S."/>
            <person name="Wortman J."/>
            <person name="Nusbaum C."/>
            <person name="Birren B."/>
        </authorList>
    </citation>
    <scope>NUCLEOTIDE SEQUENCE [LARGE SCALE GENOMIC DNA]</scope>
    <source>
        <strain evidence="1 2">YIT 11860</strain>
    </source>
</reference>
<dbReference type="Pfam" id="PF13306">
    <property type="entry name" value="LRR_5"/>
    <property type="match status" value="1"/>
</dbReference>
<evidence type="ECO:0008006" key="3">
    <source>
        <dbReference type="Google" id="ProtNLM"/>
    </source>
</evidence>
<organism evidence="1 2">
    <name type="scientific">Barnesiella intestinihominis YIT 11860</name>
    <dbReference type="NCBI Taxonomy" id="742726"/>
    <lineage>
        <taxon>Bacteria</taxon>
        <taxon>Pseudomonadati</taxon>
        <taxon>Bacteroidota</taxon>
        <taxon>Bacteroidia</taxon>
        <taxon>Bacteroidales</taxon>
        <taxon>Barnesiellaceae</taxon>
        <taxon>Barnesiella</taxon>
    </lineage>
</organism>
<evidence type="ECO:0000313" key="1">
    <source>
        <dbReference type="EMBL" id="EJZ66444.1"/>
    </source>
</evidence>
<dbReference type="HOGENOM" id="CLU_917210_0_0_10"/>
<dbReference type="AlphaFoldDB" id="K0XEY2"/>
<dbReference type="eggNOG" id="COG3209">
    <property type="taxonomic scope" value="Bacteria"/>
</dbReference>
<dbReference type="InterPro" id="IPR053139">
    <property type="entry name" value="Surface_bspA-like"/>
</dbReference>
<dbReference type="Proteomes" id="UP000006044">
    <property type="component" value="Unassembled WGS sequence"/>
</dbReference>
<evidence type="ECO:0000313" key="2">
    <source>
        <dbReference type="Proteomes" id="UP000006044"/>
    </source>
</evidence>
<dbReference type="PANTHER" id="PTHR45661">
    <property type="entry name" value="SURFACE ANTIGEN"/>
    <property type="match status" value="1"/>
</dbReference>
<dbReference type="SUPFAM" id="SSF52058">
    <property type="entry name" value="L domain-like"/>
    <property type="match status" value="1"/>
</dbReference>
<dbReference type="EMBL" id="ADLE01000001">
    <property type="protein sequence ID" value="EJZ66444.1"/>
    <property type="molecule type" value="Genomic_DNA"/>
</dbReference>
<dbReference type="Gene3D" id="3.80.10.10">
    <property type="entry name" value="Ribonuclease Inhibitor"/>
    <property type="match status" value="2"/>
</dbReference>
<gene>
    <name evidence="1" type="ORF">HMPREF9448_00622</name>
</gene>
<name>K0XEY2_9BACT</name>
<dbReference type="InterPro" id="IPR026906">
    <property type="entry name" value="LRR_5"/>
</dbReference>
<dbReference type="PANTHER" id="PTHR45661:SF3">
    <property type="entry name" value="IG-LIKE DOMAIN-CONTAINING PROTEIN"/>
    <property type="match status" value="1"/>
</dbReference>
<keyword evidence="2" id="KW-1185">Reference proteome</keyword>
<protein>
    <recommendedName>
        <fullName evidence="3">Leucine-rich repeat domain-containing protein</fullName>
    </recommendedName>
</protein>
<dbReference type="STRING" id="742726.HMPREF9448_00622"/>
<proteinExistence type="predicted"/>
<dbReference type="InterPro" id="IPR032675">
    <property type="entry name" value="LRR_dom_sf"/>
</dbReference>
<sequence length="303" mass="33444">MWSLRALIGRLRPSNKSMVIRVNEAGTLPSLIASHLKYRIVELTLIGELNGTDLRYIREMSGCDANGKETGGCLSVLDLSGVNIVNGGNTYYGNYSASDNKIGDYTFYKCARLTRVIIPDNLLSIGEGAFGCCYNLSSVVIPDKVRDIGELAFYRCESLGVVSIGCDVNTIGVYAFRSCISLKEAIFVDGNKPLQVGDNLFYNCPLEKLYVGRNLKFENFSFGKIKTLMTVVFGKEVTCIGDHLFTGCLRLKDIYIEAPIPPAVADGFNPSILSEVILHVPSCSRVIYAERFPWSDFVSIQMF</sequence>
<comment type="caution">
    <text evidence="1">The sequence shown here is derived from an EMBL/GenBank/DDBJ whole genome shotgun (WGS) entry which is preliminary data.</text>
</comment>
<accession>K0XEY2</accession>